<dbReference type="PANTHER" id="PTHR33937:SF1">
    <property type="entry name" value="IRON-MOLIBDENUM COFACTOR PROCESSING PROTEIN"/>
    <property type="match status" value="1"/>
</dbReference>
<evidence type="ECO:0000259" key="3">
    <source>
        <dbReference type="Pfam" id="PF02579"/>
    </source>
</evidence>
<dbReference type="EMBL" id="LUUL01000095">
    <property type="protein sequence ID" value="OAI23908.1"/>
    <property type="molecule type" value="Genomic_DNA"/>
</dbReference>
<dbReference type="InterPro" id="IPR034169">
    <property type="entry name" value="NifX-like"/>
</dbReference>
<dbReference type="InterPro" id="IPR036105">
    <property type="entry name" value="DiNase_FeMo-co_biosyn_sf"/>
</dbReference>
<dbReference type="PANTHER" id="PTHR33937">
    <property type="entry name" value="IRON-MOLYBDENUM PROTEIN-RELATED-RELATED"/>
    <property type="match status" value="1"/>
</dbReference>
<organism evidence="4 5">
    <name type="scientific">Methylomonas koyamae</name>
    <dbReference type="NCBI Taxonomy" id="702114"/>
    <lineage>
        <taxon>Bacteria</taxon>
        <taxon>Pseudomonadati</taxon>
        <taxon>Pseudomonadota</taxon>
        <taxon>Gammaproteobacteria</taxon>
        <taxon>Methylococcales</taxon>
        <taxon>Methylococcaceae</taxon>
        <taxon>Methylomonas</taxon>
    </lineage>
</organism>
<dbReference type="InterPro" id="IPR003731">
    <property type="entry name" value="Di-Nase_FeMo-co_biosynth"/>
</dbReference>
<gene>
    <name evidence="4" type="ORF">A1356_16750</name>
</gene>
<name>A0AA91DBB3_9GAMM</name>
<accession>A0AA91DBB3</accession>
<dbReference type="InterPro" id="IPR051840">
    <property type="entry name" value="NifX/NifY_domain"/>
</dbReference>
<comment type="caution">
    <text evidence="4">The sequence shown here is derived from an EMBL/GenBank/DDBJ whole genome shotgun (WGS) entry which is preliminary data.</text>
</comment>
<dbReference type="CDD" id="cd00853">
    <property type="entry name" value="NifX"/>
    <property type="match status" value="1"/>
</dbReference>
<dbReference type="SUPFAM" id="SSF53146">
    <property type="entry name" value="Nitrogenase accessory factor-like"/>
    <property type="match status" value="1"/>
</dbReference>
<protein>
    <submittedName>
        <fullName evidence="4">Dinitrogenase iron-molybdenum cofactor</fullName>
    </submittedName>
</protein>
<keyword evidence="2" id="KW-0535">Nitrogen fixation</keyword>
<evidence type="ECO:0000256" key="2">
    <source>
        <dbReference type="ARBA" id="ARBA00023231"/>
    </source>
</evidence>
<dbReference type="Pfam" id="PF02579">
    <property type="entry name" value="Nitro_FeMo-Co"/>
    <property type="match status" value="1"/>
</dbReference>
<sequence length="159" mass="17197">MGNQLADVNRVAELEVAADKLIVAFASSDGEMVNQHFGSSLGFHVYAIDGTTATPLAAKSFAKEQRDGNDDKLKPKLAWLTGSDMVYCGSVGGTATNELIKLGAHPVIVKGGPDIEEIITELQQEITGTLSPLLERIFKQKTGKDKSRFDEMADEEWAE</sequence>
<keyword evidence="5" id="KW-1185">Reference proteome</keyword>
<proteinExistence type="inferred from homology"/>
<dbReference type="Gene3D" id="3.30.420.130">
    <property type="entry name" value="Dinitrogenase iron-molybdenum cofactor biosynthesis domain"/>
    <property type="match status" value="1"/>
</dbReference>
<evidence type="ECO:0000256" key="1">
    <source>
        <dbReference type="ARBA" id="ARBA00010285"/>
    </source>
</evidence>
<dbReference type="Proteomes" id="UP000077734">
    <property type="component" value="Unassembled WGS sequence"/>
</dbReference>
<feature type="domain" description="Dinitrogenase iron-molybdenum cofactor biosynthesis" evidence="3">
    <location>
        <begin position="29"/>
        <end position="124"/>
    </location>
</feature>
<reference evidence="4 5" key="1">
    <citation type="submission" date="2016-03" db="EMBL/GenBank/DDBJ databases">
        <authorList>
            <person name="Heylen K."/>
            <person name="De Vos P."/>
            <person name="Vekeman B."/>
        </authorList>
    </citation>
    <scope>NUCLEOTIDE SEQUENCE [LARGE SCALE GENOMIC DNA]</scope>
    <source>
        <strain evidence="4 5">R-49807</strain>
    </source>
</reference>
<dbReference type="AlphaFoldDB" id="A0AA91DBB3"/>
<evidence type="ECO:0000313" key="5">
    <source>
        <dbReference type="Proteomes" id="UP000077734"/>
    </source>
</evidence>
<evidence type="ECO:0000313" key="4">
    <source>
        <dbReference type="EMBL" id="OAI23908.1"/>
    </source>
</evidence>
<comment type="similarity">
    <text evidence="1">Belongs to the NifX/NifY family.</text>
</comment>